<dbReference type="InterPro" id="IPR016024">
    <property type="entry name" value="ARM-type_fold"/>
</dbReference>
<gene>
    <name evidence="4" type="ORF">OBRU01_04515</name>
</gene>
<dbReference type="GO" id="GO:0005634">
    <property type="term" value="C:nucleus"/>
    <property type="evidence" value="ECO:0007669"/>
    <property type="project" value="TreeGrafter"/>
</dbReference>
<dbReference type="GO" id="GO:0006974">
    <property type="term" value="P:DNA damage response"/>
    <property type="evidence" value="ECO:0007669"/>
    <property type="project" value="InterPro"/>
</dbReference>
<dbReference type="Proteomes" id="UP000037510">
    <property type="component" value="Unassembled WGS sequence"/>
</dbReference>
<keyword evidence="2" id="KW-0963">Cytoplasm</keyword>
<comment type="similarity">
    <text evidence="3">Belongs to the BRAT1 family.</text>
</comment>
<proteinExistence type="inferred from homology"/>
<sequence>MEGVRIQNKLKLLFGQLVEPNYVMNNYYADGLINKLSNCSDPEISEIGNMPLISDLIIDSLDHIDKVHNTVQVFLIRTLAIVSTNELHFTKMFFKQGDKILKGFTEINSSSMNASLRVAYMEVALAIAKHNSGISWLLETGVWKEILTLCNEKRTVFVVRQTYKFAALFLWRLNDLCDITNIKLVLSFVLKPLTQVDFMIIENLSSEEEDELAKTIDPTLHILSAVLGTSNRIEKHSILIEYLVKTYQINTHLYVIFDRIRREETVLLLGKLVFWFVFSKTFLTKPAEVGVKFTMDDFLELSVTYFNIIQFLVQRRNAILTLDFCTTCNMISWKICKNKEKIVWVAEGRQLVLRNQMLFMCLVPLLVFVKNGKTEGVNADQRLEEFTAKLLNSTCEHTAKAAYAMRSLLEELDTIPIIVQSVKKLSCLKGHLDNEQANLVFQALYYVLREYDPIDDYGVAKHEDGVQQYENNQDKVLVMTYVMDTVLCLLKNHDINWRESFEKFLPPNLSLLLESKPGSSMDELGKLVYMKMHDRSWEVRDSALELLLVCTEISFVNYLESKPGSSMDELGKLVYMKMHDRSWEVRDSALELLLSCTEISFVNYLASKPGFSMDELGKLVYMDMHDRSWEVRDSALELLLVCTEISFVNYLGVQAWLLHRRAGQAGVHEDARPLVGKFPPFQKQILEHNLINVAAAIAFNDYESYVQVSALKCLGAASKICALWERLTTHYPNIQDHLLFILCNDQEGIVRKEACNVLTDLYQNLKLTPTFKKSLYEHMVSSALSDFHWEVQIAALKFWRIVLQSLLTDQGMLDGTFPPVTFSRETRKIVTLNEAEIQRRLIKILDELSSVGLLTILIKLLQDDTEVDVLECAVSLSQELLDILNKYKVPDCLKPVPGETVEDIMCHIKEERDDNAMVAESAGEVENPDNVIESILNATDINLLASIYERHMTLQNVKNEDSTQPKIKLLKVASPFAYVQFTKDKDFKVVIEEKRKWNDGIRSLSSLLDDVLGIYELNNEVNSLDCY</sequence>
<dbReference type="STRING" id="104452.A0A0L7LQ74"/>
<evidence type="ECO:0000256" key="1">
    <source>
        <dbReference type="ARBA" id="ARBA00004496"/>
    </source>
</evidence>
<evidence type="ECO:0000256" key="2">
    <source>
        <dbReference type="ARBA" id="ARBA00022490"/>
    </source>
</evidence>
<dbReference type="PANTHER" id="PTHR21331">
    <property type="entry name" value="BRCA1-ASSOCIATED ATM ACTIVATOR 1"/>
    <property type="match status" value="1"/>
</dbReference>
<name>A0A0L7LQ74_OPEBR</name>
<dbReference type="EMBL" id="JTDY01000405">
    <property type="protein sequence ID" value="KOB77346.1"/>
    <property type="molecule type" value="Genomic_DNA"/>
</dbReference>
<comment type="subcellular location">
    <subcellularLocation>
        <location evidence="1">Cytoplasm</location>
    </subcellularLocation>
</comment>
<protein>
    <submittedName>
        <fullName evidence="4">BRCA1-associated ATM activator 1</fullName>
    </submittedName>
</protein>
<dbReference type="SUPFAM" id="SSF48371">
    <property type="entry name" value="ARM repeat"/>
    <property type="match status" value="1"/>
</dbReference>
<accession>A0A0L7LQ74</accession>
<dbReference type="PANTHER" id="PTHR21331:SF2">
    <property type="entry name" value="BRCA1-ASSOCIATED ATM ACTIVATOR 1"/>
    <property type="match status" value="1"/>
</dbReference>
<organism evidence="4 5">
    <name type="scientific">Operophtera brumata</name>
    <name type="common">Winter moth</name>
    <name type="synonym">Phalaena brumata</name>
    <dbReference type="NCBI Taxonomy" id="104452"/>
    <lineage>
        <taxon>Eukaryota</taxon>
        <taxon>Metazoa</taxon>
        <taxon>Ecdysozoa</taxon>
        <taxon>Arthropoda</taxon>
        <taxon>Hexapoda</taxon>
        <taxon>Insecta</taxon>
        <taxon>Pterygota</taxon>
        <taxon>Neoptera</taxon>
        <taxon>Endopterygota</taxon>
        <taxon>Lepidoptera</taxon>
        <taxon>Glossata</taxon>
        <taxon>Ditrysia</taxon>
        <taxon>Geometroidea</taxon>
        <taxon>Geometridae</taxon>
        <taxon>Larentiinae</taxon>
        <taxon>Operophtera</taxon>
    </lineage>
</organism>
<evidence type="ECO:0000313" key="5">
    <source>
        <dbReference type="Proteomes" id="UP000037510"/>
    </source>
</evidence>
<dbReference type="Gene3D" id="1.25.10.10">
    <property type="entry name" value="Leucine-rich Repeat Variant"/>
    <property type="match status" value="2"/>
</dbReference>
<dbReference type="AlphaFoldDB" id="A0A0L7LQ74"/>
<evidence type="ECO:0000313" key="4">
    <source>
        <dbReference type="EMBL" id="KOB77346.1"/>
    </source>
</evidence>
<dbReference type="GO" id="GO:0005737">
    <property type="term" value="C:cytoplasm"/>
    <property type="evidence" value="ECO:0007669"/>
    <property type="project" value="UniProtKB-SubCell"/>
</dbReference>
<dbReference type="InterPro" id="IPR011989">
    <property type="entry name" value="ARM-like"/>
</dbReference>
<dbReference type="InterPro" id="IPR038904">
    <property type="entry name" value="BRAT1"/>
</dbReference>
<dbReference type="GO" id="GO:0008283">
    <property type="term" value="P:cell population proliferation"/>
    <property type="evidence" value="ECO:0007669"/>
    <property type="project" value="InterPro"/>
</dbReference>
<keyword evidence="5" id="KW-1185">Reference proteome</keyword>
<comment type="caution">
    <text evidence="4">The sequence shown here is derived from an EMBL/GenBank/DDBJ whole genome shotgun (WGS) entry which is preliminary data.</text>
</comment>
<reference evidence="4 5" key="1">
    <citation type="journal article" date="2015" name="Genome Biol. Evol.">
        <title>The genome of winter moth (Operophtera brumata) provides a genomic perspective on sexual dimorphism and phenology.</title>
        <authorList>
            <person name="Derks M.F."/>
            <person name="Smit S."/>
            <person name="Salis L."/>
            <person name="Schijlen E."/>
            <person name="Bossers A."/>
            <person name="Mateman C."/>
            <person name="Pijl A.S."/>
            <person name="de Ridder D."/>
            <person name="Groenen M.A."/>
            <person name="Visser M.E."/>
            <person name="Megens H.J."/>
        </authorList>
    </citation>
    <scope>NUCLEOTIDE SEQUENCE [LARGE SCALE GENOMIC DNA]</scope>
    <source>
        <strain evidence="4">WM2013NL</strain>
        <tissue evidence="4">Head and thorax</tissue>
    </source>
</reference>
<evidence type="ECO:0000256" key="3">
    <source>
        <dbReference type="ARBA" id="ARBA00061308"/>
    </source>
</evidence>